<dbReference type="PROSITE" id="PS50013">
    <property type="entry name" value="CHROMO_2"/>
    <property type="match status" value="1"/>
</dbReference>
<dbReference type="CDD" id="cd00024">
    <property type="entry name" value="CD_CSD"/>
    <property type="match status" value="1"/>
</dbReference>
<organism evidence="6 7">
    <name type="scientific">Aspergillus cristatus</name>
    <name type="common">Chinese Fuzhuan brick tea-fermentation fungus</name>
    <name type="synonym">Eurotium cristatum</name>
    <dbReference type="NCBI Taxonomy" id="573508"/>
    <lineage>
        <taxon>Eukaryota</taxon>
        <taxon>Fungi</taxon>
        <taxon>Dikarya</taxon>
        <taxon>Ascomycota</taxon>
        <taxon>Pezizomycotina</taxon>
        <taxon>Eurotiomycetes</taxon>
        <taxon>Eurotiomycetidae</taxon>
        <taxon>Eurotiales</taxon>
        <taxon>Aspergillaceae</taxon>
        <taxon>Aspergillus</taxon>
        <taxon>Aspergillus subgen. Aspergillus</taxon>
    </lineage>
</organism>
<evidence type="ECO:0000313" key="6">
    <source>
        <dbReference type="EMBL" id="ODM22413.1"/>
    </source>
</evidence>
<dbReference type="InterPro" id="IPR051219">
    <property type="entry name" value="Heterochromatin_chromo-domain"/>
</dbReference>
<feature type="region of interest" description="Disordered" evidence="4">
    <location>
        <begin position="1"/>
        <end position="30"/>
    </location>
</feature>
<dbReference type="GO" id="GO:0005634">
    <property type="term" value="C:nucleus"/>
    <property type="evidence" value="ECO:0007669"/>
    <property type="project" value="UniProtKB-SubCell"/>
</dbReference>
<dbReference type="EMBL" id="JXNT01000001">
    <property type="protein sequence ID" value="ODM22413.1"/>
    <property type="molecule type" value="Genomic_DNA"/>
</dbReference>
<dbReference type="GO" id="GO:0006338">
    <property type="term" value="P:chromatin remodeling"/>
    <property type="evidence" value="ECO:0007669"/>
    <property type="project" value="UniProtKB-ARBA"/>
</dbReference>
<comment type="subunit">
    <text evidence="2">Component of the NuA4 histone acetyltransferase complex.</text>
</comment>
<evidence type="ECO:0000256" key="1">
    <source>
        <dbReference type="ARBA" id="ARBA00004123"/>
    </source>
</evidence>
<evidence type="ECO:0000256" key="4">
    <source>
        <dbReference type="SAM" id="MobiDB-lite"/>
    </source>
</evidence>
<dbReference type="PANTHER" id="PTHR22812">
    <property type="entry name" value="CHROMOBOX PROTEIN"/>
    <property type="match status" value="1"/>
</dbReference>
<dbReference type="SMART" id="SM00298">
    <property type="entry name" value="CHROMO"/>
    <property type="match status" value="1"/>
</dbReference>
<accession>A0A1E3BN65</accession>
<evidence type="ECO:0000259" key="5">
    <source>
        <dbReference type="PROSITE" id="PS50013"/>
    </source>
</evidence>
<evidence type="ECO:0000313" key="7">
    <source>
        <dbReference type="Proteomes" id="UP000094569"/>
    </source>
</evidence>
<dbReference type="STRING" id="573508.A0A1E3BN65"/>
<dbReference type="Gene3D" id="2.40.50.40">
    <property type="match status" value="1"/>
</dbReference>
<feature type="compositionally biased region" description="Basic and acidic residues" evidence="4">
    <location>
        <begin position="1"/>
        <end position="16"/>
    </location>
</feature>
<dbReference type="InterPro" id="IPR016197">
    <property type="entry name" value="Chromo-like_dom_sf"/>
</dbReference>
<sequence length="101" mass="12110">MKIHDIFSPDKLRKAANDPLPGQIQEPPEPIEINDDQEWEVERILDSRLYRRKLQYQVKWEGFDEDRTWYPASNFIGSPHRLRAFHVDYPNRPGPPKRLKD</sequence>
<comment type="caution">
    <text evidence="6">The sequence shown here is derived from an EMBL/GenBank/DDBJ whole genome shotgun (WGS) entry which is preliminary data.</text>
</comment>
<evidence type="ECO:0000256" key="3">
    <source>
        <dbReference type="ARBA" id="ARBA00023242"/>
    </source>
</evidence>
<dbReference type="VEuPathDB" id="FungiDB:SI65_00001"/>
<evidence type="ECO:0000256" key="2">
    <source>
        <dbReference type="ARBA" id="ARBA00011353"/>
    </source>
</evidence>
<comment type="subcellular location">
    <subcellularLocation>
        <location evidence="1">Nucleus</location>
    </subcellularLocation>
</comment>
<dbReference type="InterPro" id="IPR000953">
    <property type="entry name" value="Chromo/chromo_shadow_dom"/>
</dbReference>
<dbReference type="SUPFAM" id="SSF54160">
    <property type="entry name" value="Chromo domain-like"/>
    <property type="match status" value="1"/>
</dbReference>
<dbReference type="AlphaFoldDB" id="A0A1E3BN65"/>
<feature type="domain" description="Chromo" evidence="5">
    <location>
        <begin position="39"/>
        <end position="97"/>
    </location>
</feature>
<dbReference type="Proteomes" id="UP000094569">
    <property type="component" value="Unassembled WGS sequence"/>
</dbReference>
<dbReference type="InterPro" id="IPR023780">
    <property type="entry name" value="Chromo_domain"/>
</dbReference>
<dbReference type="Pfam" id="PF00385">
    <property type="entry name" value="Chromo"/>
    <property type="match status" value="1"/>
</dbReference>
<gene>
    <name evidence="6" type="ORF">SI65_00001</name>
</gene>
<reference evidence="6 7" key="1">
    <citation type="journal article" date="2016" name="BMC Genomics">
        <title>Comparative genomic and transcriptomic analyses of the Fuzhuan brick tea-fermentation fungus Aspergillus cristatus.</title>
        <authorList>
            <person name="Ge Y."/>
            <person name="Wang Y."/>
            <person name="Liu Y."/>
            <person name="Tan Y."/>
            <person name="Ren X."/>
            <person name="Zhang X."/>
            <person name="Hyde K.D."/>
            <person name="Liu Y."/>
            <person name="Liu Z."/>
        </authorList>
    </citation>
    <scope>NUCLEOTIDE SEQUENCE [LARGE SCALE GENOMIC DNA]</scope>
    <source>
        <strain evidence="6 7">GZAAS20.1005</strain>
    </source>
</reference>
<name>A0A1E3BN65_ASPCR</name>
<dbReference type="OrthoDB" id="4409042at2759"/>
<protein>
    <recommendedName>
        <fullName evidence="5">Chromo domain-containing protein</fullName>
    </recommendedName>
</protein>
<proteinExistence type="predicted"/>
<keyword evidence="7" id="KW-1185">Reference proteome</keyword>
<keyword evidence="3" id="KW-0539">Nucleus</keyword>